<accession>C1FEM3</accession>
<dbReference type="Proteomes" id="UP000002009">
    <property type="component" value="Chromosome 1"/>
</dbReference>
<organism evidence="1 2">
    <name type="scientific">Micromonas commoda (strain RCC299 / NOUM17 / CCMP2709)</name>
    <name type="common">Picoplanktonic green alga</name>
    <dbReference type="NCBI Taxonomy" id="296587"/>
    <lineage>
        <taxon>Eukaryota</taxon>
        <taxon>Viridiplantae</taxon>
        <taxon>Chlorophyta</taxon>
        <taxon>Mamiellophyceae</taxon>
        <taxon>Mamiellales</taxon>
        <taxon>Mamiellaceae</taxon>
        <taxon>Micromonas</taxon>
    </lineage>
</organism>
<dbReference type="KEGG" id="mis:MICPUN_51853"/>
<dbReference type="AlphaFoldDB" id="C1FEM3"/>
<dbReference type="EMBL" id="CP001574">
    <property type="protein sequence ID" value="ACO68983.1"/>
    <property type="molecule type" value="Genomic_DNA"/>
</dbReference>
<reference evidence="1 2" key="1">
    <citation type="journal article" date="2009" name="Science">
        <title>Green evolution and dynamic adaptations revealed by genomes of the marine picoeukaryotes Micromonas.</title>
        <authorList>
            <person name="Worden A.Z."/>
            <person name="Lee J.H."/>
            <person name="Mock T."/>
            <person name="Rouze P."/>
            <person name="Simmons M.P."/>
            <person name="Aerts A.L."/>
            <person name="Allen A.E."/>
            <person name="Cuvelier M.L."/>
            <person name="Derelle E."/>
            <person name="Everett M.V."/>
            <person name="Foulon E."/>
            <person name="Grimwood J."/>
            <person name="Gundlach H."/>
            <person name="Henrissat B."/>
            <person name="Napoli C."/>
            <person name="McDonald S.M."/>
            <person name="Parker M.S."/>
            <person name="Rombauts S."/>
            <person name="Salamov A."/>
            <person name="Von Dassow P."/>
            <person name="Badger J.H."/>
            <person name="Coutinho P.M."/>
            <person name="Demir E."/>
            <person name="Dubchak I."/>
            <person name="Gentemann C."/>
            <person name="Eikrem W."/>
            <person name="Gready J.E."/>
            <person name="John U."/>
            <person name="Lanier W."/>
            <person name="Lindquist E.A."/>
            <person name="Lucas S."/>
            <person name="Mayer K.F."/>
            <person name="Moreau H."/>
            <person name="Not F."/>
            <person name="Otillar R."/>
            <person name="Panaud O."/>
            <person name="Pangilinan J."/>
            <person name="Paulsen I."/>
            <person name="Piegu B."/>
            <person name="Poliakov A."/>
            <person name="Robbens S."/>
            <person name="Schmutz J."/>
            <person name="Toulza E."/>
            <person name="Wyss T."/>
            <person name="Zelensky A."/>
            <person name="Zhou K."/>
            <person name="Armbrust E.V."/>
            <person name="Bhattacharya D."/>
            <person name="Goodenough U.W."/>
            <person name="Van de Peer Y."/>
            <person name="Grigoriev I.V."/>
        </authorList>
    </citation>
    <scope>NUCLEOTIDE SEQUENCE [LARGE SCALE GENOMIC DNA]</scope>
    <source>
        <strain evidence="2">RCC299 / NOUM17</strain>
    </source>
</reference>
<evidence type="ECO:0000313" key="1">
    <source>
        <dbReference type="EMBL" id="ACO68983.1"/>
    </source>
</evidence>
<name>C1FEM3_MICCC</name>
<dbReference type="InParanoid" id="C1FEM3"/>
<keyword evidence="2" id="KW-1185">Reference proteome</keyword>
<sequence>MKYSCDSEWQDLLPEGHWEPATCPFSLNPFSGEKFVLLEVIIDMGSTVGSTYPIRDEYVSTKSR</sequence>
<evidence type="ECO:0000313" key="2">
    <source>
        <dbReference type="Proteomes" id="UP000002009"/>
    </source>
</evidence>
<dbReference type="GeneID" id="8250644"/>
<dbReference type="RefSeq" id="XP_002507725.1">
    <property type="nucleotide sequence ID" value="XM_002507679.1"/>
</dbReference>
<gene>
    <name evidence="1" type="ORF">MICPUN_51853</name>
</gene>
<protein>
    <submittedName>
        <fullName evidence="1">Uncharacterized protein</fullName>
    </submittedName>
</protein>
<proteinExistence type="predicted"/>